<name>A0ABR9WMW1_9FLAO</name>
<evidence type="ECO:0000313" key="2">
    <source>
        <dbReference type="Proteomes" id="UP000656274"/>
    </source>
</evidence>
<protein>
    <submittedName>
        <fullName evidence="1">Uncharacterized protein</fullName>
    </submittedName>
</protein>
<dbReference type="RefSeq" id="WP_194093200.1">
    <property type="nucleotide sequence ID" value="NZ_JADFTZ010000001.1"/>
</dbReference>
<comment type="caution">
    <text evidence="1">The sequence shown here is derived from an EMBL/GenBank/DDBJ whole genome shotgun (WGS) entry which is preliminary data.</text>
</comment>
<reference evidence="1 2" key="1">
    <citation type="submission" date="2020-10" db="EMBL/GenBank/DDBJ databases">
        <title>The genome sequence of Flavobacterium aquaticum 1Y8A.</title>
        <authorList>
            <person name="Liu Y."/>
        </authorList>
    </citation>
    <scope>NUCLEOTIDE SEQUENCE [LARGE SCALE GENOMIC DNA]</scope>
    <source>
        <strain evidence="1 2">1Y8A</strain>
    </source>
</reference>
<accession>A0ABR9WMW1</accession>
<dbReference type="Pfam" id="PF26622">
    <property type="entry name" value="DUF8199"/>
    <property type="match status" value="1"/>
</dbReference>
<evidence type="ECO:0000313" key="1">
    <source>
        <dbReference type="EMBL" id="MBE9575260.1"/>
    </source>
</evidence>
<organism evidence="1 2">
    <name type="scientific">Flavobacterium proteolyticum</name>
    <dbReference type="NCBI Taxonomy" id="2911683"/>
    <lineage>
        <taxon>Bacteria</taxon>
        <taxon>Pseudomonadati</taxon>
        <taxon>Bacteroidota</taxon>
        <taxon>Flavobacteriia</taxon>
        <taxon>Flavobacteriales</taxon>
        <taxon>Flavobacteriaceae</taxon>
        <taxon>Flavobacterium</taxon>
    </lineage>
</organism>
<dbReference type="NCBIfam" id="NF047658">
    <property type="entry name" value="HYC_CC_PP"/>
    <property type="match status" value="1"/>
</dbReference>
<gene>
    <name evidence="1" type="ORF">IM755_00925</name>
</gene>
<keyword evidence="2" id="KW-1185">Reference proteome</keyword>
<dbReference type="InterPro" id="IPR058060">
    <property type="entry name" value="HYC_CC_PP"/>
</dbReference>
<proteinExistence type="predicted"/>
<sequence length="154" mass="17600">MKFRLKLTQIKIQFATFVPMNFRKHISIVLASLVLLANLGLSFAVHYCKDEIASVSFQYQEDEPCVEDVKSCCAKEDSHDSCCSNKLIKVEKKTDDILVKTLQLDLEQVVFVADWKPNLVAFESENTISNEAAYYCDSHAPPLYKLYCQLVFYA</sequence>
<dbReference type="InterPro" id="IPR058512">
    <property type="entry name" value="DUF8199"/>
</dbReference>
<dbReference type="EMBL" id="JADFTZ010000001">
    <property type="protein sequence ID" value="MBE9575260.1"/>
    <property type="molecule type" value="Genomic_DNA"/>
</dbReference>
<dbReference type="Proteomes" id="UP000656274">
    <property type="component" value="Unassembled WGS sequence"/>
</dbReference>